<protein>
    <submittedName>
        <fullName evidence="1">Uncharacterized protein</fullName>
    </submittedName>
</protein>
<reference evidence="2" key="1">
    <citation type="journal article" date="2019" name="Int. J. Syst. Evol. Microbiol.">
        <title>The Global Catalogue of Microorganisms (GCM) 10K type strain sequencing project: providing services to taxonomists for standard genome sequencing and annotation.</title>
        <authorList>
            <consortium name="The Broad Institute Genomics Platform"/>
            <consortium name="The Broad Institute Genome Sequencing Center for Infectious Disease"/>
            <person name="Wu L."/>
            <person name="Ma J."/>
        </authorList>
    </citation>
    <scope>NUCLEOTIDE SEQUENCE [LARGE SCALE GENOMIC DNA]</scope>
    <source>
        <strain evidence="2">NBRC 105857</strain>
    </source>
</reference>
<name>A0ABQ5YUR8_9BURK</name>
<sequence>MDMKPKITDIEGPEPLKPYFFEGIHGVLIDAALAELSHSLVPATLTIQKIKVGESWTYSVNYINDKGK</sequence>
<dbReference type="Proteomes" id="UP001156664">
    <property type="component" value="Unassembled WGS sequence"/>
</dbReference>
<evidence type="ECO:0000313" key="2">
    <source>
        <dbReference type="Proteomes" id="UP001156664"/>
    </source>
</evidence>
<accession>A0ABQ5YUR8</accession>
<keyword evidence="2" id="KW-1185">Reference proteome</keyword>
<proteinExistence type="predicted"/>
<gene>
    <name evidence="1" type="ORF">GCM10007875_15990</name>
</gene>
<dbReference type="RefSeq" id="WP_284281124.1">
    <property type="nucleotide sequence ID" value="NZ_BSOJ01000015.1"/>
</dbReference>
<evidence type="ECO:0000313" key="1">
    <source>
        <dbReference type="EMBL" id="GLR26509.1"/>
    </source>
</evidence>
<comment type="caution">
    <text evidence="1">The sequence shown here is derived from an EMBL/GenBank/DDBJ whole genome shotgun (WGS) entry which is preliminary data.</text>
</comment>
<organism evidence="1 2">
    <name type="scientific">Limnobacter litoralis</name>
    <dbReference type="NCBI Taxonomy" id="481366"/>
    <lineage>
        <taxon>Bacteria</taxon>
        <taxon>Pseudomonadati</taxon>
        <taxon>Pseudomonadota</taxon>
        <taxon>Betaproteobacteria</taxon>
        <taxon>Burkholderiales</taxon>
        <taxon>Burkholderiaceae</taxon>
        <taxon>Limnobacter</taxon>
    </lineage>
</organism>
<dbReference type="EMBL" id="BSOJ01000015">
    <property type="protein sequence ID" value="GLR26509.1"/>
    <property type="molecule type" value="Genomic_DNA"/>
</dbReference>